<evidence type="ECO:0000313" key="1">
    <source>
        <dbReference type="EMBL" id="VAX00868.1"/>
    </source>
</evidence>
<dbReference type="InterPro" id="IPR028964">
    <property type="entry name" value="Imm8"/>
</dbReference>
<protein>
    <submittedName>
        <fullName evidence="1">Uncharacterized protein</fullName>
    </submittedName>
</protein>
<dbReference type="EMBL" id="UOFS01000046">
    <property type="protein sequence ID" value="VAX00868.1"/>
    <property type="molecule type" value="Genomic_DNA"/>
</dbReference>
<dbReference type="Pfam" id="PF15586">
    <property type="entry name" value="Imm8"/>
    <property type="match status" value="1"/>
</dbReference>
<gene>
    <name evidence="1" type="ORF">MNBD_GAMMA22-937</name>
</gene>
<accession>A0A3B1ANC7</accession>
<proteinExistence type="predicted"/>
<dbReference type="AlphaFoldDB" id="A0A3B1ANC7"/>
<organism evidence="1">
    <name type="scientific">hydrothermal vent metagenome</name>
    <dbReference type="NCBI Taxonomy" id="652676"/>
    <lineage>
        <taxon>unclassified sequences</taxon>
        <taxon>metagenomes</taxon>
        <taxon>ecological metagenomes</taxon>
    </lineage>
</organism>
<sequence length="124" mass="14275">MKIQKHLKLKSLTSGEVDLETWSPKSPEDIHICLDMGIRVKNLKGEITLNVTLATPEALRNRKNSTALVEKHIVVVQKYDYGNVKKLLKALISKCNRDTQFDSCVALAKYFHWEYDYCKLDQAH</sequence>
<reference evidence="1" key="1">
    <citation type="submission" date="2018-06" db="EMBL/GenBank/DDBJ databases">
        <authorList>
            <person name="Zhirakovskaya E."/>
        </authorList>
    </citation>
    <scope>NUCLEOTIDE SEQUENCE</scope>
</reference>
<name>A0A3B1ANC7_9ZZZZ</name>